<evidence type="ECO:0000313" key="3">
    <source>
        <dbReference type="Proteomes" id="UP000249579"/>
    </source>
</evidence>
<dbReference type="OrthoDB" id="1446437at2"/>
<dbReference type="GO" id="GO:0003677">
    <property type="term" value="F:DNA binding"/>
    <property type="evidence" value="ECO:0007669"/>
    <property type="project" value="InterPro"/>
</dbReference>
<dbReference type="PROSITE" id="PS50943">
    <property type="entry name" value="HTH_CROC1"/>
    <property type="match status" value="1"/>
</dbReference>
<dbReference type="Proteomes" id="UP000249579">
    <property type="component" value="Plasmid pZKMB1"/>
</dbReference>
<keyword evidence="2" id="KW-0614">Plasmid</keyword>
<dbReference type="InterPro" id="IPR001387">
    <property type="entry name" value="Cro/C1-type_HTH"/>
</dbReference>
<evidence type="ECO:0000259" key="1">
    <source>
        <dbReference type="PROSITE" id="PS50943"/>
    </source>
</evidence>
<dbReference type="EMBL" id="PZJG01000030">
    <property type="protein sequence ID" value="RAK47830.1"/>
    <property type="molecule type" value="Genomic_DNA"/>
</dbReference>
<gene>
    <name evidence="2" type="ORF">BHX94_12165</name>
</gene>
<geneLocation type="plasmid" evidence="3">
    <name>pzkmb1</name>
</geneLocation>
<feature type="domain" description="HTH cro/C1-type" evidence="1">
    <location>
        <begin position="35"/>
        <end position="90"/>
    </location>
</feature>
<name>A0A327ZZW7_9STAP</name>
<dbReference type="SUPFAM" id="SSF47413">
    <property type="entry name" value="lambda repressor-like DNA-binding domains"/>
    <property type="match status" value="1"/>
</dbReference>
<dbReference type="SMART" id="SM00530">
    <property type="entry name" value="HTH_XRE"/>
    <property type="match status" value="1"/>
</dbReference>
<dbReference type="AlphaFoldDB" id="A0A327ZZW7"/>
<dbReference type="Gene3D" id="1.10.260.40">
    <property type="entry name" value="lambda repressor-like DNA-binding domains"/>
    <property type="match status" value="1"/>
</dbReference>
<dbReference type="Pfam" id="PF01381">
    <property type="entry name" value="HTH_3"/>
    <property type="match status" value="1"/>
</dbReference>
<protein>
    <recommendedName>
        <fullName evidence="1">HTH cro/C1-type domain-containing protein</fullName>
    </recommendedName>
</protein>
<sequence>MGFIYILYLILRGVVLSNLREENSKIILKAICKELKMIRAYKEYPQEKVASEMNITRAFLSNLENGRIDQFKFITVIELCDYYNVTLSELITRTKNNNPTINV</sequence>
<reference evidence="2 3" key="1">
    <citation type="journal article" date="2018" name="Front. Microbiol.">
        <title>Description and Comparative Genomics of Macrococcus caseolyticus subsp. hominis subsp. nov., Macrococcus goetzii sp. nov., Macrococcus epidermidis sp. nov., and Macrococcus bohemicus sp. nov., Novel Macrococci From Human Clinical Material With Virulence Potential and Suspected Uptake of Foreign DNA by Natural Transformation.</title>
        <authorList>
            <person name="Maslanova I."/>
            <person name="Wertheimer Z."/>
            <person name="Sedlacek I."/>
            <person name="Svec P."/>
            <person name="Indrakova A."/>
            <person name="Kovarovic V."/>
            <person name="Schumann P."/>
            <person name="Sproer C."/>
            <person name="Kralova S."/>
            <person name="Sedo O."/>
            <person name="Kristofova L."/>
            <person name="Vrbovska V."/>
            <person name="Fuzik T."/>
            <person name="Petras P."/>
            <person name="Zdrahal Z."/>
            <person name="Ruzickova V."/>
            <person name="Doskar J."/>
            <person name="Pantucek R."/>
        </authorList>
    </citation>
    <scope>NUCLEOTIDE SEQUENCE [LARGE SCALE GENOMIC DNA]</scope>
    <source>
        <strain evidence="2 3">03/115</strain>
        <plasmid evidence="2">pZKMB1</plasmid>
    </source>
</reference>
<accession>A0A327ZZW7</accession>
<dbReference type="InterPro" id="IPR010982">
    <property type="entry name" value="Lambda_DNA-bd_dom_sf"/>
</dbReference>
<comment type="caution">
    <text evidence="2">The sequence shown here is derived from an EMBL/GenBank/DDBJ whole genome shotgun (WGS) entry which is preliminary data.</text>
</comment>
<evidence type="ECO:0000313" key="2">
    <source>
        <dbReference type="EMBL" id="RAK47830.1"/>
    </source>
</evidence>
<proteinExistence type="predicted"/>
<organism evidence="2 3">
    <name type="scientific">Macrococcoides bohemicum</name>
    <dbReference type="NCBI Taxonomy" id="1903056"/>
    <lineage>
        <taxon>Bacteria</taxon>
        <taxon>Bacillati</taxon>
        <taxon>Bacillota</taxon>
        <taxon>Bacilli</taxon>
        <taxon>Bacillales</taxon>
        <taxon>Staphylococcaceae</taxon>
        <taxon>Macrococcoides</taxon>
    </lineage>
</organism>